<accession>A0A1E3A1T7</accession>
<evidence type="ECO:0000256" key="2">
    <source>
        <dbReference type="ARBA" id="ARBA00022475"/>
    </source>
</evidence>
<feature type="transmembrane region" description="Helical" evidence="7">
    <location>
        <begin position="255"/>
        <end position="279"/>
    </location>
</feature>
<comment type="similarity">
    <text evidence="6">Belongs to the ABC-4 integral membrane protein family.</text>
</comment>
<evidence type="ECO:0000256" key="6">
    <source>
        <dbReference type="ARBA" id="ARBA00038076"/>
    </source>
</evidence>
<evidence type="ECO:0000256" key="7">
    <source>
        <dbReference type="SAM" id="Phobius"/>
    </source>
</evidence>
<dbReference type="InterPro" id="IPR003838">
    <property type="entry name" value="ABC3_permease_C"/>
</dbReference>
<dbReference type="AlphaFoldDB" id="A0A1E3A1T7"/>
<evidence type="ECO:0000256" key="1">
    <source>
        <dbReference type="ARBA" id="ARBA00004651"/>
    </source>
</evidence>
<evidence type="ECO:0000313" key="9">
    <source>
        <dbReference type="EMBL" id="ODM02599.1"/>
    </source>
</evidence>
<evidence type="ECO:0000256" key="4">
    <source>
        <dbReference type="ARBA" id="ARBA00022989"/>
    </source>
</evidence>
<sequence length="824" mass="92169">MNTINTTAWANLKKNKGRNILMGIAILLTTFLIFTITTLGSGMIRLQFEAANQLYPAYHFMYRSVSEKTAEDLSHHADIADLGLRQDTAEIILENARCHLIYLDKTGIELGKLDLEDGRFPSSGDDMAISEGMLQELGLSAKIGDTVTLSFQPLEASGLGYEQQKTFTICGILPTPEAEDDIAYYSALVSRDFVEETLREPDRLYRTMIRLQNPEDMTTNEILYKAESIARTFSIPEENLSENTAYLVANYIDPAFYTTLIGILIVVVLAGIITIYSIYYVSTMYKVQEYGKLKALGATQRQVQAIVFREGIFTAVFAVPPGIVLGMAASLSGLSFLLNSFARDGLLGNTLKDIYGNGEIALFQPWIYIFAIIMALCTTAISLLRPVHIAGRISPVEAMRYDGLGVSPGKAKSRKGYEDVSLFRLMKANLSRNKKRTLITLVSLSITGILFLGVSTILSCANPEEIAHDEILYDLDLSIYSVSGDRMRPEYDWRAIQQQNPLDDSLMLRIGNMPGVSSVISHQNTSILLQDVYDGDSLRRTSISGIPRVLADTMEASVIEGNVTYDELLEGNKIILNKKAFIWSPDWKVGSMIRMIVQDGEKEIPMEFQVAAIADPPVSLYHYSAFMLPSSVLEEICSNNQTNSLSIAVEKEKLNPVEESLRAITDENPFLKLHTFEETKKEQEELTAFLSAVCYIFLAVLGSICIMNLINTMVNSVYVRRRELGMMQALGLSEKQLFTLFQMEGLFYTLGTLLLSLVFGSIAGFLFFRWARDTGFLSIVSFHYPFAQTLLLFLVIMIVQFGLTWILARSFRKQSIIERIKFST</sequence>
<name>A0A1E3A1T7_9FIRM</name>
<reference evidence="9 10" key="1">
    <citation type="submission" date="2016-07" db="EMBL/GenBank/DDBJ databases">
        <title>Characterization of isolates of Eisenbergiella tayi derived from blood cultures, using whole genome sequencing.</title>
        <authorList>
            <person name="Burdz T."/>
            <person name="Wiebe D."/>
            <person name="Huynh C."/>
            <person name="Bernard K."/>
        </authorList>
    </citation>
    <scope>NUCLEOTIDE SEQUENCE [LARGE SCALE GENOMIC DNA]</scope>
    <source>
        <strain evidence="9 10">NML 120489</strain>
    </source>
</reference>
<keyword evidence="2" id="KW-1003">Cell membrane</keyword>
<evidence type="ECO:0000313" key="10">
    <source>
        <dbReference type="Proteomes" id="UP000095003"/>
    </source>
</evidence>
<organism evidence="9 10">
    <name type="scientific">Eisenbergiella tayi</name>
    <dbReference type="NCBI Taxonomy" id="1432052"/>
    <lineage>
        <taxon>Bacteria</taxon>
        <taxon>Bacillati</taxon>
        <taxon>Bacillota</taxon>
        <taxon>Clostridia</taxon>
        <taxon>Lachnospirales</taxon>
        <taxon>Lachnospiraceae</taxon>
        <taxon>Eisenbergiella</taxon>
    </lineage>
</organism>
<gene>
    <name evidence="9" type="ORF">BEH84_06154</name>
</gene>
<feature type="transmembrane region" description="Helical" evidence="7">
    <location>
        <begin position="745"/>
        <end position="770"/>
    </location>
</feature>
<evidence type="ECO:0000256" key="3">
    <source>
        <dbReference type="ARBA" id="ARBA00022692"/>
    </source>
</evidence>
<dbReference type="GO" id="GO:0022857">
    <property type="term" value="F:transmembrane transporter activity"/>
    <property type="evidence" value="ECO:0007669"/>
    <property type="project" value="TreeGrafter"/>
</dbReference>
<dbReference type="Pfam" id="PF02687">
    <property type="entry name" value="FtsX"/>
    <property type="match status" value="2"/>
</dbReference>
<evidence type="ECO:0000256" key="5">
    <source>
        <dbReference type="ARBA" id="ARBA00023136"/>
    </source>
</evidence>
<protein>
    <submittedName>
        <fullName evidence="9">FtsX-like permease family protein</fullName>
    </submittedName>
</protein>
<feature type="domain" description="ABC3 transporter permease C-terminal" evidence="8">
    <location>
        <begin position="696"/>
        <end position="816"/>
    </location>
</feature>
<dbReference type="EMBL" id="MCGI01000009">
    <property type="protein sequence ID" value="ODM02599.1"/>
    <property type="molecule type" value="Genomic_DNA"/>
</dbReference>
<feature type="transmembrane region" description="Helical" evidence="7">
    <location>
        <begin position="790"/>
        <end position="808"/>
    </location>
</feature>
<feature type="transmembrane region" description="Helical" evidence="7">
    <location>
        <begin position="366"/>
        <end position="384"/>
    </location>
</feature>
<dbReference type="PANTHER" id="PTHR30572">
    <property type="entry name" value="MEMBRANE COMPONENT OF TRANSPORTER-RELATED"/>
    <property type="match status" value="1"/>
</dbReference>
<keyword evidence="3 7" id="KW-0812">Transmembrane</keyword>
<dbReference type="InterPro" id="IPR050250">
    <property type="entry name" value="Macrolide_Exporter_MacB"/>
</dbReference>
<dbReference type="GeneID" id="93304138"/>
<feature type="transmembrane region" description="Helical" evidence="7">
    <location>
        <begin position="20"/>
        <end position="44"/>
    </location>
</feature>
<evidence type="ECO:0000259" key="8">
    <source>
        <dbReference type="Pfam" id="PF02687"/>
    </source>
</evidence>
<dbReference type="PANTHER" id="PTHR30572:SF4">
    <property type="entry name" value="ABC TRANSPORTER PERMEASE YTRF"/>
    <property type="match status" value="1"/>
</dbReference>
<proteinExistence type="inferred from homology"/>
<keyword evidence="4 7" id="KW-1133">Transmembrane helix</keyword>
<keyword evidence="5 7" id="KW-0472">Membrane</keyword>
<comment type="caution">
    <text evidence="9">The sequence shown here is derived from an EMBL/GenBank/DDBJ whole genome shotgun (WGS) entry which is preliminary data.</text>
</comment>
<feature type="domain" description="ABC3 transporter permease C-terminal" evidence="8">
    <location>
        <begin position="263"/>
        <end position="394"/>
    </location>
</feature>
<dbReference type="PATRIC" id="fig|1432052.3.peg.6802"/>
<feature type="transmembrane region" description="Helical" evidence="7">
    <location>
        <begin position="688"/>
        <end position="710"/>
    </location>
</feature>
<comment type="subcellular location">
    <subcellularLocation>
        <location evidence="1">Cell membrane</location>
        <topology evidence="1">Multi-pass membrane protein</topology>
    </subcellularLocation>
</comment>
<dbReference type="RefSeq" id="WP_069159442.1">
    <property type="nucleotide sequence ID" value="NZ_DBFYTC010000091.1"/>
</dbReference>
<dbReference type="GO" id="GO:0005886">
    <property type="term" value="C:plasma membrane"/>
    <property type="evidence" value="ECO:0007669"/>
    <property type="project" value="UniProtKB-SubCell"/>
</dbReference>
<feature type="transmembrane region" description="Helical" evidence="7">
    <location>
        <begin position="311"/>
        <end position="338"/>
    </location>
</feature>
<feature type="transmembrane region" description="Helical" evidence="7">
    <location>
        <begin position="437"/>
        <end position="458"/>
    </location>
</feature>
<dbReference type="Proteomes" id="UP000095003">
    <property type="component" value="Unassembled WGS sequence"/>
</dbReference>